<feature type="transmembrane region" description="Helical" evidence="6">
    <location>
        <begin position="119"/>
        <end position="140"/>
    </location>
</feature>
<dbReference type="Pfam" id="PF00892">
    <property type="entry name" value="EamA"/>
    <property type="match status" value="2"/>
</dbReference>
<evidence type="ECO:0000256" key="3">
    <source>
        <dbReference type="ARBA" id="ARBA00022692"/>
    </source>
</evidence>
<organism evidence="8 9">
    <name type="scientific">Hydrobacter penzbergensis</name>
    <dbReference type="NCBI Taxonomy" id="1235997"/>
    <lineage>
        <taxon>Bacteria</taxon>
        <taxon>Pseudomonadati</taxon>
        <taxon>Bacteroidota</taxon>
        <taxon>Chitinophagia</taxon>
        <taxon>Chitinophagales</taxon>
        <taxon>Chitinophagaceae</taxon>
        <taxon>Hydrobacter</taxon>
    </lineage>
</organism>
<dbReference type="SUPFAM" id="SSF103481">
    <property type="entry name" value="Multidrug resistance efflux transporter EmrE"/>
    <property type="match status" value="2"/>
</dbReference>
<dbReference type="AlphaFoldDB" id="A0A8X8IDH6"/>
<accession>A0A8X8IDH6</accession>
<dbReference type="InterPro" id="IPR050638">
    <property type="entry name" value="AA-Vitamin_Transporters"/>
</dbReference>
<feature type="transmembrane region" description="Helical" evidence="6">
    <location>
        <begin position="186"/>
        <end position="208"/>
    </location>
</feature>
<dbReference type="GO" id="GO:0005886">
    <property type="term" value="C:plasma membrane"/>
    <property type="evidence" value="ECO:0007669"/>
    <property type="project" value="UniProtKB-SubCell"/>
</dbReference>
<evidence type="ECO:0000313" key="9">
    <source>
        <dbReference type="Proteomes" id="UP000198711"/>
    </source>
</evidence>
<keyword evidence="5 6" id="KW-0472">Membrane</keyword>
<proteinExistence type="predicted"/>
<evidence type="ECO:0000313" key="8">
    <source>
        <dbReference type="EMBL" id="SDW36539.1"/>
    </source>
</evidence>
<dbReference type="Proteomes" id="UP000198711">
    <property type="component" value="Unassembled WGS sequence"/>
</dbReference>
<comment type="subcellular location">
    <subcellularLocation>
        <location evidence="1">Cell membrane</location>
        <topology evidence="1">Multi-pass membrane protein</topology>
    </subcellularLocation>
</comment>
<feature type="transmembrane region" description="Helical" evidence="6">
    <location>
        <begin position="215"/>
        <end position="234"/>
    </location>
</feature>
<evidence type="ECO:0000256" key="2">
    <source>
        <dbReference type="ARBA" id="ARBA00022475"/>
    </source>
</evidence>
<reference evidence="8 9" key="1">
    <citation type="submission" date="2016-10" db="EMBL/GenBank/DDBJ databases">
        <authorList>
            <person name="Varghese N."/>
            <person name="Submissions S."/>
        </authorList>
    </citation>
    <scope>NUCLEOTIDE SEQUENCE [LARGE SCALE GENOMIC DNA]</scope>
    <source>
        <strain evidence="8 9">DSM 25353</strain>
    </source>
</reference>
<feature type="transmembrane region" description="Helical" evidence="6">
    <location>
        <begin position="152"/>
        <end position="174"/>
    </location>
</feature>
<feature type="transmembrane region" description="Helical" evidence="6">
    <location>
        <begin position="240"/>
        <end position="257"/>
    </location>
</feature>
<keyword evidence="3 6" id="KW-0812">Transmembrane</keyword>
<gene>
    <name evidence="8" type="ORF">SAMN05444410_102119</name>
</gene>
<dbReference type="EMBL" id="FNNO01000002">
    <property type="protein sequence ID" value="SDW36539.1"/>
    <property type="molecule type" value="Genomic_DNA"/>
</dbReference>
<evidence type="ECO:0000256" key="5">
    <source>
        <dbReference type="ARBA" id="ARBA00023136"/>
    </source>
</evidence>
<feature type="domain" description="EamA" evidence="7">
    <location>
        <begin position="123"/>
        <end position="258"/>
    </location>
</feature>
<evidence type="ECO:0000256" key="1">
    <source>
        <dbReference type="ARBA" id="ARBA00004651"/>
    </source>
</evidence>
<feature type="transmembrane region" description="Helical" evidence="6">
    <location>
        <begin position="6"/>
        <end position="25"/>
    </location>
</feature>
<dbReference type="PANTHER" id="PTHR32322:SF18">
    <property type="entry name" value="S-ADENOSYLMETHIONINE_S-ADENOSYLHOMOCYSTEINE TRANSPORTER"/>
    <property type="match status" value="1"/>
</dbReference>
<dbReference type="InterPro" id="IPR000620">
    <property type="entry name" value="EamA_dom"/>
</dbReference>
<evidence type="ECO:0000259" key="7">
    <source>
        <dbReference type="Pfam" id="PF00892"/>
    </source>
</evidence>
<dbReference type="PANTHER" id="PTHR32322">
    <property type="entry name" value="INNER MEMBRANE TRANSPORTER"/>
    <property type="match status" value="1"/>
</dbReference>
<evidence type="ECO:0000256" key="4">
    <source>
        <dbReference type="ARBA" id="ARBA00022989"/>
    </source>
</evidence>
<keyword evidence="9" id="KW-1185">Reference proteome</keyword>
<feature type="domain" description="EamA" evidence="7">
    <location>
        <begin position="4"/>
        <end position="109"/>
    </location>
</feature>
<comment type="caution">
    <text evidence="8">The sequence shown here is derived from an EMBL/GenBank/DDBJ whole genome shotgun (WGS) entry which is preliminary data.</text>
</comment>
<name>A0A8X8IDH6_9BACT</name>
<feature type="transmembrane region" description="Helical" evidence="6">
    <location>
        <begin position="95"/>
        <end position="113"/>
    </location>
</feature>
<feature type="transmembrane region" description="Helical" evidence="6">
    <location>
        <begin position="66"/>
        <end position="88"/>
    </location>
</feature>
<dbReference type="InterPro" id="IPR037185">
    <property type="entry name" value="EmrE-like"/>
</dbReference>
<keyword evidence="2" id="KW-1003">Cell membrane</keyword>
<evidence type="ECO:0000256" key="6">
    <source>
        <dbReference type="SAM" id="Phobius"/>
    </source>
</evidence>
<protein>
    <submittedName>
        <fullName evidence="8">EamA-like transporter family protein</fullName>
    </submittedName>
</protein>
<keyword evidence="4 6" id="KW-1133">Transmembrane helix</keyword>
<feature type="transmembrane region" description="Helical" evidence="6">
    <location>
        <begin position="37"/>
        <end position="60"/>
    </location>
</feature>
<sequence length="261" mass="28218">MVALSPYQVASIRILSAGLVLLPFARKALLQVPRNKMPLVILSGLIGNFFPAYLFCISEIKLDSSLVGILNALTPLFTILVGVGFFQLKVTTSKVVGVIIGFIGLCLLMRASGTISLQSLSYAALVLLATLLYGINVNMVGRHLQGVGSLNIASLAFTFLIIPCLIILYFNHYFSLPLGSWTVQRSTLAAFILGAMGTAFASILFYMLVKRAGTLFASLVTYGIPFIAVLWGLWDGESVNIWQMLCLGIILSGVYLVNKKS</sequence>